<comment type="subcellular location">
    <subcellularLocation>
        <location evidence="1">Mitochondrion</location>
    </subcellularLocation>
</comment>
<dbReference type="Pfam" id="PF07542">
    <property type="entry name" value="ATP12"/>
    <property type="match status" value="1"/>
</dbReference>
<comment type="cofactor">
    <cofactor evidence="8">
        <name>Zn(2+)</name>
        <dbReference type="ChEBI" id="CHEBI:29105"/>
    </cofactor>
    <text evidence="8">Binds 1 zinc ion per subunit.</text>
</comment>
<dbReference type="Proteomes" id="UP000005239">
    <property type="component" value="Unassembled WGS sequence"/>
</dbReference>
<reference evidence="12" key="1">
    <citation type="journal article" date="2008" name="Nat. Genet.">
        <title>The Pristionchus pacificus genome provides a unique perspective on nematode lifestyle and parasitism.</title>
        <authorList>
            <person name="Dieterich C."/>
            <person name="Clifton S.W."/>
            <person name="Schuster L.N."/>
            <person name="Chinwalla A."/>
            <person name="Delehaunty K."/>
            <person name="Dinkelacker I."/>
            <person name="Fulton L."/>
            <person name="Fulton R."/>
            <person name="Godfrey J."/>
            <person name="Minx P."/>
            <person name="Mitreva M."/>
            <person name="Roeseler W."/>
            <person name="Tian H."/>
            <person name="Witte H."/>
            <person name="Yang S.P."/>
            <person name="Wilson R.K."/>
            <person name="Sommer R.J."/>
        </authorList>
    </citation>
    <scope>NUCLEOTIDE SEQUENCE [LARGE SCALE GENOMIC DNA]</scope>
    <source>
        <strain evidence="12">PS312</strain>
    </source>
</reference>
<feature type="binding site" evidence="8">
    <location>
        <position position="1066"/>
    </location>
    <ligand>
        <name>Zn(2+)</name>
        <dbReference type="ChEBI" id="CHEBI:29105"/>
    </ligand>
</feature>
<comment type="similarity">
    <text evidence="2">Belongs to the beta-class carbonic anhydrase family.</text>
</comment>
<feature type="compositionally biased region" description="Basic and acidic residues" evidence="9">
    <location>
        <begin position="788"/>
        <end position="854"/>
    </location>
</feature>
<dbReference type="GO" id="GO:0045271">
    <property type="term" value="C:respiratory chain complex I"/>
    <property type="evidence" value="ECO:0007669"/>
    <property type="project" value="InterPro"/>
</dbReference>
<evidence type="ECO:0000256" key="8">
    <source>
        <dbReference type="PIRSR" id="PIRSR601765-1"/>
    </source>
</evidence>
<dbReference type="InterPro" id="IPR013766">
    <property type="entry name" value="Thioredoxin_domain"/>
</dbReference>
<keyword evidence="6" id="KW-0496">Mitochondrion</keyword>
<name>A0A8R1U9P9_PRIPA</name>
<reference evidence="11" key="2">
    <citation type="submission" date="2022-06" db="UniProtKB">
        <authorList>
            <consortium name="EnsemblMetazoa"/>
        </authorList>
    </citation>
    <scope>IDENTIFICATION</scope>
    <source>
        <strain evidence="11">PS312</strain>
    </source>
</reference>
<evidence type="ECO:0000256" key="3">
    <source>
        <dbReference type="ARBA" id="ARBA00007355"/>
    </source>
</evidence>
<evidence type="ECO:0000256" key="6">
    <source>
        <dbReference type="ARBA" id="ARBA00023128"/>
    </source>
</evidence>
<evidence type="ECO:0000256" key="4">
    <source>
        <dbReference type="ARBA" id="ARBA00008231"/>
    </source>
</evidence>
<dbReference type="Pfam" id="PF05071">
    <property type="entry name" value="NDUFA12"/>
    <property type="match status" value="1"/>
</dbReference>
<proteinExistence type="inferred from homology"/>
<dbReference type="CDD" id="cd02961">
    <property type="entry name" value="PDI_a_family"/>
    <property type="match status" value="1"/>
</dbReference>
<dbReference type="Gene3D" id="3.40.1050.10">
    <property type="entry name" value="Carbonic anhydrase"/>
    <property type="match status" value="1"/>
</dbReference>
<dbReference type="InterPro" id="IPR007763">
    <property type="entry name" value="NDUFA12"/>
</dbReference>
<dbReference type="SUPFAM" id="SSF53056">
    <property type="entry name" value="beta-carbonic anhydrase, cab"/>
    <property type="match status" value="1"/>
</dbReference>
<dbReference type="EnsemblMetazoa" id="PPA13740.1">
    <property type="protein sequence ID" value="PPA13740.1"/>
    <property type="gene ID" value="WBGene00103294"/>
</dbReference>
<dbReference type="FunFam" id="3.40.1050.10:FF:000020">
    <property type="entry name" value="Carbonic anhydrase"/>
    <property type="match status" value="1"/>
</dbReference>
<evidence type="ECO:0000259" key="10">
    <source>
        <dbReference type="PROSITE" id="PS51352"/>
    </source>
</evidence>
<feature type="compositionally biased region" description="Polar residues" evidence="9">
    <location>
        <begin position="118"/>
        <end position="132"/>
    </location>
</feature>
<dbReference type="PROSITE" id="PS51352">
    <property type="entry name" value="THIOREDOXIN_2"/>
    <property type="match status" value="1"/>
</dbReference>
<dbReference type="PANTHER" id="PTHR11002">
    <property type="entry name" value="CARBONIC ANHYDRASE"/>
    <property type="match status" value="1"/>
</dbReference>
<dbReference type="InterPro" id="IPR042272">
    <property type="entry name" value="ATP12_ATP_synth-F1-assembly_N"/>
</dbReference>
<dbReference type="Gene3D" id="3.30.2180.10">
    <property type="entry name" value="ATP12-like"/>
    <property type="match status" value="1"/>
</dbReference>
<dbReference type="GO" id="GO:0005739">
    <property type="term" value="C:mitochondrion"/>
    <property type="evidence" value="ECO:0007669"/>
    <property type="project" value="UniProtKB-SubCell"/>
</dbReference>
<dbReference type="GO" id="GO:0043461">
    <property type="term" value="P:proton-transporting ATP synthase complex assembly"/>
    <property type="evidence" value="ECO:0007669"/>
    <property type="project" value="InterPro"/>
</dbReference>
<feature type="region of interest" description="Disordered" evidence="9">
    <location>
        <begin position="102"/>
        <end position="149"/>
    </location>
</feature>
<keyword evidence="7" id="KW-0143">Chaperone</keyword>
<feature type="compositionally biased region" description="Basic and acidic residues" evidence="9">
    <location>
        <begin position="862"/>
        <end position="909"/>
    </location>
</feature>
<evidence type="ECO:0000256" key="9">
    <source>
        <dbReference type="SAM" id="MobiDB-lite"/>
    </source>
</evidence>
<sequence>MNYPHGIMSRPGSWARVFTNLKKYIKKDFSERVYVGEDHMGHRYYEIRNSRQNVNRGFEPPKDVPRTIDYSGPSVEWQSWLKGTRRFPPSDQEIALNRAKQQAQLTEDAAREKRAPIVTSTGKGASESTQPRSYPKYEDLEINPGAPIPRDHEKKYLRYTMRVLAAVVGLAVVAAASLADGKDKTERDTYEYSEAIAQANVDQKKAIAKFLAEVQAFQQREETTNVKEEKRDDKVIKWHSMSEVRRMQNEGRKLVIARVDPDDATGMERRMEVVANELRARGAEEAIWVKVPITTELFLLTGDPKQAAQLYKGSESITDLLTWLLQYLPPLRPREIETEKEMDEFMLASPVSVIAYVPRELGEDGSILALVKKIARRHPYLPVGVVYPAEELPYTKHALGPISIYYRDEDHIFPLDEDRLREMDDFTRDNALKRASHQFISRFPDDAAHIFAQGIDKIVFVFAAAGQSRGQTPSYLRELALEMRQRVVIAYVDAADERMDGVREMFGVESAQTVRGFDARTERQYWPKRATSDHPLLPYEVETFVRDLAANKLTPHCKVEQIEPADNEGAAVLRLNTRTFEETALSPSVDAVVCFFATWCPHSRRFLEKFAKAAEESRGKRKVIFGVVDAEKNDVEMKNKIRLFPTVILFRKDTNEEVVFSGRRSVPELLKWLDEEMVKEPKVEAPVQEEDVTARDYESPLKKKIKDDFEQRYTLDGLSPSKVEKEHRGKATRKSRGEVAMEAVETMMAERVLTKLKVDRPIIADGLESARKFKEWFEKEDEDEESTVDERKDTVDEKSTVEEKKMDTVVEKEVKKDTVVDKKKDKVEDQKSTVEDVKKDTVAAKKDTESEKSTVADVKITLTDKKSTLAEKEKAAVDKKDTVVEKKDTVPEKEQQSKEKAPEPAAKKDTVIEKPDTVEKPKSTVVDPKEEITVDEEAPKKNAVEKQPPVKSEFMPGLNKILNGVIRFRQTVRKDLVKQFEKIRDNPHPTAVFFTCMDSRMLPARFTQSQVGDMFVVRNSGNMIPHANNYGPVGYEVSVTTEPAALELAVKRGKINHVIVCGHSDCKAINTLYNLHCCPKSFDPESPMDHWLRRHGYNSLRKLEKRLADDKAGPLEFVSSNPLFSFSAIIDAEGKWNVEDRLSQINTLQQLENIASHGFLNVSRRNRRHVVAEFLESRQVDLHAMWFDVYAGEMYMFSKPRKQFVLIDEESVAGLEDEVIQHRSLMFSRCTRRLASSASALVKKQRFYKEVSVVTESAAAGPPQYKIALDGRIIKTQLGRPLQMSSEPLAIAIAEEWAAQEKDIEQGHMRLSGLAMTAIDNPTNMTKESITAMIMEYLATDTVLFFAPENQALMEAQKEHWAPLIDSANQDMNTQLQPALDFVAEPVSAECRRKFESWLMSYDFWALTGLQYAVQSSKSVLIPHGMIRHRVGAREAVELALLEQRVQMKQWGEVEWAHTIDEEELCTRLSSGVLFAYLNSNQFITKSV</sequence>
<keyword evidence="5" id="KW-0809">Transit peptide</keyword>
<dbReference type="PANTHER" id="PTHR11002:SF69">
    <property type="entry name" value="CARBONIC ANHYDRASE"/>
    <property type="match status" value="1"/>
</dbReference>
<protein>
    <submittedName>
        <fullName evidence="11">Thioredoxin domain-containing protein</fullName>
    </submittedName>
</protein>
<dbReference type="Gene3D" id="1.10.3580.10">
    <property type="entry name" value="ATP12 ATPase"/>
    <property type="match status" value="1"/>
</dbReference>
<comment type="similarity">
    <text evidence="4">Belongs to the ATP12 family.</text>
</comment>
<dbReference type="SMART" id="SM00947">
    <property type="entry name" value="Pro_CA"/>
    <property type="match status" value="1"/>
</dbReference>
<keyword evidence="8" id="KW-0862">Zinc</keyword>
<evidence type="ECO:0000256" key="5">
    <source>
        <dbReference type="ARBA" id="ARBA00022946"/>
    </source>
</evidence>
<feature type="region of interest" description="Disordered" evidence="9">
    <location>
        <begin position="778"/>
        <end position="909"/>
    </location>
</feature>
<dbReference type="Pfam" id="PF00484">
    <property type="entry name" value="Pro_CA"/>
    <property type="match status" value="1"/>
</dbReference>
<feature type="binding site" evidence="8">
    <location>
        <position position="996"/>
    </location>
    <ligand>
        <name>Zn(2+)</name>
        <dbReference type="ChEBI" id="CHEBI:29105"/>
    </ligand>
</feature>
<evidence type="ECO:0000313" key="12">
    <source>
        <dbReference type="Proteomes" id="UP000005239"/>
    </source>
</evidence>
<comment type="similarity">
    <text evidence="3">Belongs to the complex I NDUFA12 subunit family.</text>
</comment>
<dbReference type="InterPro" id="IPR001765">
    <property type="entry name" value="Carbonic_anhydrase"/>
</dbReference>
<dbReference type="InterPro" id="IPR036249">
    <property type="entry name" value="Thioredoxin-like_sf"/>
</dbReference>
<evidence type="ECO:0000256" key="2">
    <source>
        <dbReference type="ARBA" id="ARBA00006217"/>
    </source>
</evidence>
<feature type="domain" description="Thioredoxin" evidence="10">
    <location>
        <begin position="553"/>
        <end position="678"/>
    </location>
</feature>
<feature type="binding site" evidence="8">
    <location>
        <position position="998"/>
    </location>
    <ligand>
        <name>Zn(2+)</name>
        <dbReference type="ChEBI" id="CHEBI:29105"/>
    </ligand>
</feature>
<accession>A0A8R1U9P9</accession>
<evidence type="ECO:0000256" key="7">
    <source>
        <dbReference type="ARBA" id="ARBA00023186"/>
    </source>
</evidence>
<feature type="binding site" evidence="8">
    <location>
        <position position="1063"/>
    </location>
    <ligand>
        <name>Zn(2+)</name>
        <dbReference type="ChEBI" id="CHEBI:29105"/>
    </ligand>
</feature>
<keyword evidence="12" id="KW-1185">Reference proteome</keyword>
<keyword evidence="8" id="KW-0479">Metal-binding</keyword>
<dbReference type="Pfam" id="PF00085">
    <property type="entry name" value="Thioredoxin"/>
    <property type="match status" value="1"/>
</dbReference>
<organism evidence="11 12">
    <name type="scientific">Pristionchus pacificus</name>
    <name type="common">Parasitic nematode worm</name>
    <dbReference type="NCBI Taxonomy" id="54126"/>
    <lineage>
        <taxon>Eukaryota</taxon>
        <taxon>Metazoa</taxon>
        <taxon>Ecdysozoa</taxon>
        <taxon>Nematoda</taxon>
        <taxon>Chromadorea</taxon>
        <taxon>Rhabditida</taxon>
        <taxon>Rhabditina</taxon>
        <taxon>Diplogasteromorpha</taxon>
        <taxon>Diplogasteroidea</taxon>
        <taxon>Neodiplogasteridae</taxon>
        <taxon>Pristionchus</taxon>
    </lineage>
</organism>
<dbReference type="GO" id="GO:0008270">
    <property type="term" value="F:zinc ion binding"/>
    <property type="evidence" value="ECO:0007669"/>
    <property type="project" value="InterPro"/>
</dbReference>
<dbReference type="InterPro" id="IPR023335">
    <property type="entry name" value="ATP12_ortho_dom_sf"/>
</dbReference>
<dbReference type="SUPFAM" id="SSF160909">
    <property type="entry name" value="ATP12-like"/>
    <property type="match status" value="1"/>
</dbReference>
<evidence type="ECO:0000256" key="1">
    <source>
        <dbReference type="ARBA" id="ARBA00004173"/>
    </source>
</evidence>
<feature type="compositionally biased region" description="Acidic residues" evidence="9">
    <location>
        <begin position="778"/>
        <end position="787"/>
    </location>
</feature>
<dbReference type="SUPFAM" id="SSF52833">
    <property type="entry name" value="Thioredoxin-like"/>
    <property type="match status" value="1"/>
</dbReference>
<gene>
    <name evidence="11" type="primary">WBGene00103294</name>
</gene>
<dbReference type="InterPro" id="IPR036874">
    <property type="entry name" value="Carbonic_anhydrase_sf"/>
</dbReference>
<dbReference type="InterPro" id="IPR011419">
    <property type="entry name" value="ATP12_ATP_synth-F1-assembly"/>
</dbReference>
<evidence type="ECO:0000313" key="11">
    <source>
        <dbReference type="EnsemblMetazoa" id="PPA13740.1"/>
    </source>
</evidence>
<dbReference type="GO" id="GO:0004089">
    <property type="term" value="F:carbonate dehydratase activity"/>
    <property type="evidence" value="ECO:0007669"/>
    <property type="project" value="InterPro"/>
</dbReference>
<dbReference type="Gene3D" id="3.40.30.10">
    <property type="entry name" value="Glutaredoxin"/>
    <property type="match status" value="2"/>
</dbReference>